<gene>
    <name evidence="1" type="ORF">SAMN04487984_0281</name>
</gene>
<reference evidence="2" key="1">
    <citation type="submission" date="2017-04" db="EMBL/GenBank/DDBJ databases">
        <authorList>
            <person name="Varghese N."/>
            <person name="Submissions S."/>
        </authorList>
    </citation>
    <scope>NUCLEOTIDE SEQUENCE [LARGE SCALE GENOMIC DNA]</scope>
    <source>
        <strain evidence="2">DSM 21500</strain>
    </source>
</reference>
<evidence type="ECO:0000313" key="2">
    <source>
        <dbReference type="Proteomes" id="UP000243884"/>
    </source>
</evidence>
<dbReference type="AlphaFoldDB" id="A0A1W1Y3T6"/>
<name>A0A1W1Y3T6_9LACT</name>
<proteinExistence type="predicted"/>
<protein>
    <recommendedName>
        <fullName evidence="3">Asparagine synthase</fullName>
    </recommendedName>
</protein>
<dbReference type="Proteomes" id="UP000243884">
    <property type="component" value="Unassembled WGS sequence"/>
</dbReference>
<organism evidence="1 2">
    <name type="scientific">Aerococcus suis</name>
    <dbReference type="NCBI Taxonomy" id="371602"/>
    <lineage>
        <taxon>Bacteria</taxon>
        <taxon>Bacillati</taxon>
        <taxon>Bacillota</taxon>
        <taxon>Bacilli</taxon>
        <taxon>Lactobacillales</taxon>
        <taxon>Aerococcaceae</taxon>
        <taxon>Aerococcus</taxon>
    </lineage>
</organism>
<sequence>MDTTYILSRREGSGFRHQVNIGNCYFQTNQSCYSDDKQDGREIILFGEYLDFRQPSQSLENLVRNLAKQETFDKLLSELQYLVGRYLVISYTSDEGIRLIGDATGTIPIYYSIVKNQPMAASSASELGKRLNLPISNIAQKVREQAMEQQQPMPYDMTMYDKVKVVIPNHYLDWDKQGSIRYFPSQDLPKRQLSEVVDETITIVNRVIDQMEEQYDLALALTSGLDSRLVLSFFKNRENVALYTYIHESFTDETPDVYVPQMVSEKYDMPYYKLPRKHLPAEELKKIEAILPGQVNQRILENAYTFKHSELKNRAFITGDIIPLAKSNFGQNLPEKLATPQYFVTKSHNYSVESKQAIKSWVRDAKATSQNNLSLFDLFFWENRWGRWFTNNAVNYDYYTHPLYIFNSRYLIELWLSIPRSVRVKKAIHKQIIDKNWPELLDIPINPNEGRLSQLSDNQWVYYFGSFAKHYINKYRK</sequence>
<accession>A0A1W1Y3T6</accession>
<dbReference type="EMBL" id="FWXK01000001">
    <property type="protein sequence ID" value="SMC30797.1"/>
    <property type="molecule type" value="Genomic_DNA"/>
</dbReference>
<evidence type="ECO:0008006" key="3">
    <source>
        <dbReference type="Google" id="ProtNLM"/>
    </source>
</evidence>
<keyword evidence="2" id="KW-1185">Reference proteome</keyword>
<dbReference type="SUPFAM" id="SSF56235">
    <property type="entry name" value="N-terminal nucleophile aminohydrolases (Ntn hydrolases)"/>
    <property type="match status" value="1"/>
</dbReference>
<dbReference type="STRING" id="371602.SAMN04487984_0281"/>
<dbReference type="InterPro" id="IPR029055">
    <property type="entry name" value="Ntn_hydrolases_N"/>
</dbReference>
<evidence type="ECO:0000313" key="1">
    <source>
        <dbReference type="EMBL" id="SMC30797.1"/>
    </source>
</evidence>